<dbReference type="InterPro" id="IPR043502">
    <property type="entry name" value="DNA/RNA_pol_sf"/>
</dbReference>
<keyword evidence="8" id="KW-1185">Reference proteome</keyword>
<evidence type="ECO:0000256" key="5">
    <source>
        <dbReference type="ARBA" id="ARBA00023236"/>
    </source>
</evidence>
<reference evidence="8" key="1">
    <citation type="submission" date="2021-01" db="EMBL/GenBank/DDBJ databases">
        <title>Providencia vermicola LLDRA6, a soil-borne Mn(II)-oxidizing bacterium, exploits a strategy of superoxide production coupled to hydrogen peroxide consumption to generate Mn oxides, as revealed by transcriptional up-regulation of genes for phenylacetic acid catabolism.</title>
        <authorList>
            <person name="Chen S."/>
            <person name="Ding Z."/>
            <person name="Chen J."/>
            <person name="Luo J."/>
            <person name="Ruan X."/>
            <person name="Li Z."/>
            <person name="Liao F."/>
            <person name="He J."/>
            <person name="Li D."/>
        </authorList>
    </citation>
    <scope>NUCLEOTIDE SEQUENCE [LARGE SCALE GENOMIC DNA]</scope>
    <source>
        <strain evidence="8">LLDRA6</strain>
    </source>
</reference>
<dbReference type="InterPro" id="IPR001126">
    <property type="entry name" value="UmuC"/>
</dbReference>
<dbReference type="Gene3D" id="3.30.1490.100">
    <property type="entry name" value="DNA polymerase, Y-family, little finger domain"/>
    <property type="match status" value="1"/>
</dbReference>
<evidence type="ECO:0000256" key="3">
    <source>
        <dbReference type="ARBA" id="ARBA00023199"/>
    </source>
</evidence>
<dbReference type="Gene3D" id="3.30.70.270">
    <property type="match status" value="1"/>
</dbReference>
<comment type="similarity">
    <text evidence="1">Belongs to the DNA polymerase type-Y family.</text>
</comment>
<dbReference type="Pfam" id="PF00817">
    <property type="entry name" value="IMS"/>
    <property type="match status" value="1"/>
</dbReference>
<evidence type="ECO:0000259" key="6">
    <source>
        <dbReference type="PROSITE" id="PS50173"/>
    </source>
</evidence>
<dbReference type="SUPFAM" id="SSF56672">
    <property type="entry name" value="DNA/RNA polymerases"/>
    <property type="match status" value="1"/>
</dbReference>
<keyword evidence="7" id="KW-0548">Nucleotidyltransferase</keyword>
<dbReference type="InterPro" id="IPR043128">
    <property type="entry name" value="Rev_trsase/Diguanyl_cyclase"/>
</dbReference>
<dbReference type="CDD" id="cd01700">
    <property type="entry name" value="PolY_Pol_V_umuC"/>
    <property type="match status" value="1"/>
</dbReference>
<evidence type="ECO:0000313" key="7">
    <source>
        <dbReference type="EMBL" id="QQO61356.1"/>
    </source>
</evidence>
<dbReference type="InterPro" id="IPR050116">
    <property type="entry name" value="DNA_polymerase-Y"/>
</dbReference>
<feature type="domain" description="UmuC" evidence="6">
    <location>
        <begin position="2"/>
        <end position="187"/>
    </location>
</feature>
<dbReference type="Proteomes" id="UP000596157">
    <property type="component" value="Chromosome"/>
</dbReference>
<dbReference type="Gene3D" id="1.10.150.20">
    <property type="entry name" value="5' to 3' exonuclease, C-terminal subdomain"/>
    <property type="match status" value="1"/>
</dbReference>
<dbReference type="EC" id="2.7.7.7" evidence="7"/>
<dbReference type="Pfam" id="PF11799">
    <property type="entry name" value="IMS_C"/>
    <property type="match status" value="1"/>
</dbReference>
<keyword evidence="7" id="KW-0808">Transferase</keyword>
<dbReference type="GeneID" id="92279827"/>
<accession>A0ABX7ABN8</accession>
<organism evidence="7 8">
    <name type="scientific">Providencia manganoxydans</name>
    <dbReference type="NCBI Taxonomy" id="2923283"/>
    <lineage>
        <taxon>Bacteria</taxon>
        <taxon>Pseudomonadati</taxon>
        <taxon>Pseudomonadota</taxon>
        <taxon>Gammaproteobacteria</taxon>
        <taxon>Enterobacterales</taxon>
        <taxon>Morganellaceae</taxon>
        <taxon>Providencia</taxon>
    </lineage>
</organism>
<dbReference type="InterPro" id="IPR025188">
    <property type="entry name" value="DUF4113"/>
</dbReference>
<keyword evidence="4" id="KW-0234">DNA repair</keyword>
<dbReference type="GO" id="GO:0003887">
    <property type="term" value="F:DNA-directed DNA polymerase activity"/>
    <property type="evidence" value="ECO:0007669"/>
    <property type="project" value="UniProtKB-EC"/>
</dbReference>
<keyword evidence="3" id="KW-0741">SOS mutagenesis</keyword>
<dbReference type="Gene3D" id="3.40.1170.60">
    <property type="match status" value="1"/>
</dbReference>
<evidence type="ECO:0000256" key="2">
    <source>
        <dbReference type="ARBA" id="ARBA00022763"/>
    </source>
</evidence>
<evidence type="ECO:0000256" key="1">
    <source>
        <dbReference type="ARBA" id="ARBA00010945"/>
    </source>
</evidence>
<dbReference type="PROSITE" id="PS50173">
    <property type="entry name" value="UMUC"/>
    <property type="match status" value="1"/>
</dbReference>
<name>A0ABX7ABN8_9GAMM</name>
<dbReference type="EMBL" id="CP067099">
    <property type="protein sequence ID" value="QQO61356.1"/>
    <property type="molecule type" value="Genomic_DNA"/>
</dbReference>
<keyword evidence="5" id="KW-0742">SOS response</keyword>
<sequence length="422" mass="47706">MFALVDVNSFYASCEKVFRPDLAGKPVIVLSNNDGCVIARSAEAKKLGVKMGELYYERRNYYRQNNITIFSSNYALYADMSNRVMSLLSMYAPRLEIYSIDEAFLDFTGMAHTFNLEEYGREIQSTILQRTHLPVGVGIGPTKTLAKIANYAAKTWKKTGGVVELSDRSRQRKLLSLIPIEEVWGIGRRISAKLRVMGIYTALDLANAPVATIRKTFGVTLERTLRELNGESCIELEEVRKVKQQILCSRSFGKKVLDIETMRKAVCDYAERAAEKLREEKQRCQIIGLFIQTSRHASGEDYANSTSVKLEYPSSDTRDIINAAMRGLDSIWRDGYRYYKAGIMLSDFTNSDITQFDMFSTQKPFKNSDELMKTLDTINNSGLGKVWFAAKGGDSGCQMKREMLSPAYTTNFDELPVVKAKM</sequence>
<gene>
    <name evidence="7" type="primary">umuC</name>
    <name evidence="7" type="ORF">JI723_13880</name>
</gene>
<dbReference type="RefSeq" id="WP_337979481.1">
    <property type="nucleotide sequence ID" value="NZ_CP067099.1"/>
</dbReference>
<dbReference type="InterPro" id="IPR036775">
    <property type="entry name" value="DNA_pol_Y-fam_lit_finger_sf"/>
</dbReference>
<dbReference type="PANTHER" id="PTHR11076">
    <property type="entry name" value="DNA REPAIR POLYMERASE UMUC / TRANSFERASE FAMILY MEMBER"/>
    <property type="match status" value="1"/>
</dbReference>
<proteinExistence type="inferred from homology"/>
<keyword evidence="2" id="KW-0227">DNA damage</keyword>
<dbReference type="SUPFAM" id="SSF100879">
    <property type="entry name" value="Lesion bypass DNA polymerase (Y-family), little finger domain"/>
    <property type="match status" value="1"/>
</dbReference>
<evidence type="ECO:0000256" key="4">
    <source>
        <dbReference type="ARBA" id="ARBA00023204"/>
    </source>
</evidence>
<dbReference type="NCBIfam" id="NF002955">
    <property type="entry name" value="PRK03609.1"/>
    <property type="match status" value="1"/>
</dbReference>
<protein>
    <submittedName>
        <fullName evidence="7">Translesion error-prone DNA polymerase V subunit UmuC</fullName>
        <ecNumber evidence="7">2.7.7.7</ecNumber>
    </submittedName>
</protein>
<evidence type="ECO:0000313" key="8">
    <source>
        <dbReference type="Proteomes" id="UP000596157"/>
    </source>
</evidence>
<dbReference type="Pfam" id="PF13438">
    <property type="entry name" value="DUF4113"/>
    <property type="match status" value="1"/>
</dbReference>
<dbReference type="InterPro" id="IPR017961">
    <property type="entry name" value="DNA_pol_Y-fam_little_finger"/>
</dbReference>
<dbReference type="PANTHER" id="PTHR11076:SF34">
    <property type="entry name" value="PROTEIN UMUC"/>
    <property type="match status" value="1"/>
</dbReference>